<dbReference type="RefSeq" id="WP_265726729.1">
    <property type="nucleotide sequence ID" value="NZ_JAOSLC020000002.1"/>
</dbReference>
<name>A0ABT5S5L9_9FLAO</name>
<dbReference type="Pfam" id="PF04991">
    <property type="entry name" value="LicD"/>
    <property type="match status" value="1"/>
</dbReference>
<comment type="caution">
    <text evidence="2">The sequence shown here is derived from an EMBL/GenBank/DDBJ whole genome shotgun (WGS) entry which is preliminary data.</text>
</comment>
<reference evidence="2" key="1">
    <citation type="submission" date="2023-02" db="EMBL/GenBank/DDBJ databases">
        <title>Polaribacter ponticola sp. nov., isolated from seawater.</title>
        <authorList>
            <person name="Baek J.H."/>
            <person name="Kim J.M."/>
            <person name="Choi D.G."/>
            <person name="Jeon C.O."/>
        </authorList>
    </citation>
    <scope>NUCLEOTIDE SEQUENCE</scope>
    <source>
        <strain evidence="2">MSW5</strain>
    </source>
</reference>
<dbReference type="InterPro" id="IPR052942">
    <property type="entry name" value="LPS_cholinephosphotransferase"/>
</dbReference>
<dbReference type="EMBL" id="JAOSLC020000002">
    <property type="protein sequence ID" value="MDD7913385.1"/>
    <property type="molecule type" value="Genomic_DNA"/>
</dbReference>
<sequence>MIKVEIKDIQNKLLEIIEYFDAFCKENSITYYLMGGTALGAIRHKGFIPWDDDLDVFMTFDNYQKFLLVAKNNLNADYYLQEENTKEWPMFFSKLRLNGTTFIEEDTKYRDMHQGFYIDIMCLNKTSKNLFLRKLQFLAARIITAKTVSKKGYITDNKIKKIGMKFFSVIITSRIEKKLTSYIRRFNEKKMDYVGHFFGRAKFPNTSFPIHYLGKPKNVKFETLVLPVPEKVEKYLILRYGEKFMEMPDEKTKSLYPQHAAIVDLNVDYKDFIKNNKI</sequence>
<dbReference type="PANTHER" id="PTHR43404:SF2">
    <property type="entry name" value="LIPOPOLYSACCHARIDE CHOLINEPHOSPHOTRANSFERASE LICD"/>
    <property type="match status" value="1"/>
</dbReference>
<dbReference type="PANTHER" id="PTHR43404">
    <property type="entry name" value="LIPOPOLYSACCHARIDE CHOLINEPHOSPHOTRANSFERASE LICD"/>
    <property type="match status" value="1"/>
</dbReference>
<evidence type="ECO:0000259" key="1">
    <source>
        <dbReference type="Pfam" id="PF04991"/>
    </source>
</evidence>
<keyword evidence="3" id="KW-1185">Reference proteome</keyword>
<evidence type="ECO:0000313" key="3">
    <source>
        <dbReference type="Proteomes" id="UP001151478"/>
    </source>
</evidence>
<feature type="domain" description="LicD/FKTN/FKRP nucleotidyltransferase" evidence="1">
    <location>
        <begin position="24"/>
        <end position="241"/>
    </location>
</feature>
<gene>
    <name evidence="2" type="ORF">N5A56_002605</name>
</gene>
<organism evidence="2 3">
    <name type="scientific">Polaribacter ponticola</name>
    <dbReference type="NCBI Taxonomy" id="2978475"/>
    <lineage>
        <taxon>Bacteria</taxon>
        <taxon>Pseudomonadati</taxon>
        <taxon>Bacteroidota</taxon>
        <taxon>Flavobacteriia</taxon>
        <taxon>Flavobacteriales</taxon>
        <taxon>Flavobacteriaceae</taxon>
    </lineage>
</organism>
<proteinExistence type="predicted"/>
<protein>
    <submittedName>
        <fullName evidence="2">LicD family protein</fullName>
    </submittedName>
</protein>
<accession>A0ABT5S5L9</accession>
<evidence type="ECO:0000313" key="2">
    <source>
        <dbReference type="EMBL" id="MDD7913385.1"/>
    </source>
</evidence>
<dbReference type="Proteomes" id="UP001151478">
    <property type="component" value="Unassembled WGS sequence"/>
</dbReference>
<dbReference type="InterPro" id="IPR007074">
    <property type="entry name" value="LicD/FKTN/FKRP_NTP_transf"/>
</dbReference>